<evidence type="ECO:0000256" key="1">
    <source>
        <dbReference type="SAM" id="MobiDB-lite"/>
    </source>
</evidence>
<evidence type="ECO:0000256" key="3">
    <source>
        <dbReference type="SAM" id="SignalP"/>
    </source>
</evidence>
<sequence>MKKSVLLFLGLMLTTFAYCQSADEQKKIDSIENAFTYQHGTITLKGGIGILTVPKGFKYLDPEQAEKVIVDLWGNPGGENVTLGLLLPENQKILANKGYVFNIQYDEIGYVKDDDADDIDYADLLKEMQEGSIEENKERQKNGYEPITVIGWANQPFYDKENKILHWAKELKFGDQKVNTLNYNVRVLGRKGVLILNAIATMNDLPQVKQDISQVLNIVQFSDGYAYKDFDPKVDEVAAWTIGGLVAGKVLAKVGFFAIIAKFGKIIVFGIIAFFSAIWKRLRGKRNEEPTTEPEEEPVTQEFTEQNS</sequence>
<keyword evidence="3" id="KW-0732">Signal</keyword>
<keyword evidence="2" id="KW-0472">Membrane</keyword>
<dbReference type="RefSeq" id="WP_103787835.1">
    <property type="nucleotide sequence ID" value="NZ_PQVF01000002.1"/>
</dbReference>
<reference evidence="4 5" key="1">
    <citation type="submission" date="2018-01" db="EMBL/GenBank/DDBJ databases">
        <authorList>
            <person name="Gaut B.S."/>
            <person name="Morton B.R."/>
            <person name="Clegg M.T."/>
            <person name="Duvall M.R."/>
        </authorList>
    </citation>
    <scope>NUCLEOTIDE SEQUENCE [LARGE SCALE GENOMIC DNA]</scope>
    <source>
        <strain evidence="4 5">HR-AV</strain>
    </source>
</reference>
<name>A0A2S5A7K6_9SPHI</name>
<evidence type="ECO:0000313" key="4">
    <source>
        <dbReference type="EMBL" id="POY38578.1"/>
    </source>
</evidence>
<accession>A0A2S5A7K6</accession>
<protein>
    <submittedName>
        <fullName evidence="4">DUF2167 domain-containing protein</fullName>
    </submittedName>
</protein>
<proteinExistence type="predicted"/>
<dbReference type="InterPro" id="IPR018682">
    <property type="entry name" value="DUF2167_membr"/>
</dbReference>
<feature type="region of interest" description="Disordered" evidence="1">
    <location>
        <begin position="285"/>
        <end position="308"/>
    </location>
</feature>
<organism evidence="4 5">
    <name type="scientific">Solitalea longa</name>
    <dbReference type="NCBI Taxonomy" id="2079460"/>
    <lineage>
        <taxon>Bacteria</taxon>
        <taxon>Pseudomonadati</taxon>
        <taxon>Bacteroidota</taxon>
        <taxon>Sphingobacteriia</taxon>
        <taxon>Sphingobacteriales</taxon>
        <taxon>Sphingobacteriaceae</taxon>
        <taxon>Solitalea</taxon>
    </lineage>
</organism>
<evidence type="ECO:0000313" key="5">
    <source>
        <dbReference type="Proteomes" id="UP000236893"/>
    </source>
</evidence>
<feature type="chain" id="PRO_5015778647" evidence="3">
    <location>
        <begin position="20"/>
        <end position="308"/>
    </location>
</feature>
<comment type="caution">
    <text evidence="4">The sequence shown here is derived from an EMBL/GenBank/DDBJ whole genome shotgun (WGS) entry which is preliminary data.</text>
</comment>
<keyword evidence="2" id="KW-1133">Transmembrane helix</keyword>
<feature type="transmembrane region" description="Helical" evidence="2">
    <location>
        <begin position="254"/>
        <end position="279"/>
    </location>
</feature>
<feature type="signal peptide" evidence="3">
    <location>
        <begin position="1"/>
        <end position="19"/>
    </location>
</feature>
<feature type="compositionally biased region" description="Acidic residues" evidence="1">
    <location>
        <begin position="290"/>
        <end position="299"/>
    </location>
</feature>
<gene>
    <name evidence="4" type="ORF">C3K47_04060</name>
</gene>
<keyword evidence="2" id="KW-0812">Transmembrane</keyword>
<dbReference type="AlphaFoldDB" id="A0A2S5A7K6"/>
<dbReference type="Proteomes" id="UP000236893">
    <property type="component" value="Unassembled WGS sequence"/>
</dbReference>
<dbReference type="Pfam" id="PF09935">
    <property type="entry name" value="DUF2167"/>
    <property type="match status" value="1"/>
</dbReference>
<evidence type="ECO:0000256" key="2">
    <source>
        <dbReference type="SAM" id="Phobius"/>
    </source>
</evidence>
<keyword evidence="5" id="KW-1185">Reference proteome</keyword>
<dbReference type="EMBL" id="PQVF01000002">
    <property type="protein sequence ID" value="POY38578.1"/>
    <property type="molecule type" value="Genomic_DNA"/>
</dbReference>
<dbReference type="OrthoDB" id="196355at2"/>